<reference evidence="12 13" key="1">
    <citation type="submission" date="2012-04" db="EMBL/GenBank/DDBJ databases">
        <title>Improved High-Quality Draft sequence of Leptothrix ochracea L12.</title>
        <authorList>
            <consortium name="US DOE Joint Genome Institute"/>
            <person name="Lucas S."/>
            <person name="Han J."/>
            <person name="Lapidus A."/>
            <person name="Cheng J.-F."/>
            <person name="Goodwin L."/>
            <person name="Pitluck S."/>
            <person name="Peters L."/>
            <person name="Zeytun A."/>
            <person name="Detter J.C."/>
            <person name="Han C."/>
            <person name="Tapia R."/>
            <person name="Land M."/>
            <person name="Hauser L."/>
            <person name="Kyrpides N."/>
            <person name="Ivanova N."/>
            <person name="Pagani I."/>
            <person name="Stepanauskas R."/>
            <person name="Masland D."/>
            <person name="Poulton N."/>
            <person name="Emerson D."/>
            <person name="Fleming E."/>
            <person name="Woyke T."/>
        </authorList>
    </citation>
    <scope>NUCLEOTIDE SEQUENCE [LARGE SCALE GENOMIC DNA]</scope>
    <source>
        <strain evidence="12 13">L12</strain>
    </source>
</reference>
<dbReference type="SUPFAM" id="SSF69618">
    <property type="entry name" value="HemD-like"/>
    <property type="match status" value="1"/>
</dbReference>
<evidence type="ECO:0000256" key="9">
    <source>
        <dbReference type="RuleBase" id="RU366031"/>
    </source>
</evidence>
<feature type="compositionally biased region" description="Basic and acidic residues" evidence="10">
    <location>
        <begin position="267"/>
        <end position="276"/>
    </location>
</feature>
<feature type="region of interest" description="Disordered" evidence="10">
    <location>
        <begin position="267"/>
        <end position="289"/>
    </location>
</feature>
<dbReference type="GO" id="GO:0006782">
    <property type="term" value="P:protoporphyrinogen IX biosynthetic process"/>
    <property type="evidence" value="ECO:0007669"/>
    <property type="project" value="UniProtKB-UniRule"/>
</dbReference>
<evidence type="ECO:0000256" key="4">
    <source>
        <dbReference type="ARBA" id="ARBA00023239"/>
    </source>
</evidence>
<dbReference type="Proteomes" id="UP000053899">
    <property type="component" value="Unassembled WGS sequence"/>
</dbReference>
<evidence type="ECO:0000256" key="10">
    <source>
        <dbReference type="SAM" id="MobiDB-lite"/>
    </source>
</evidence>
<dbReference type="PANTHER" id="PTHR38042:SF1">
    <property type="entry name" value="UROPORPHYRINOGEN-III SYNTHASE, CHLOROPLASTIC"/>
    <property type="match status" value="1"/>
</dbReference>
<dbReference type="EC" id="4.2.1.75" evidence="3 9"/>
<evidence type="ECO:0000256" key="8">
    <source>
        <dbReference type="ARBA" id="ARBA00048617"/>
    </source>
</evidence>
<comment type="function">
    <text evidence="6 9">Catalyzes cyclization of the linear tetrapyrrole, hydroxymethylbilane, to the macrocyclic uroporphyrinogen III.</text>
</comment>
<dbReference type="InterPro" id="IPR003754">
    <property type="entry name" value="4pyrrol_synth_uPrphyn_synth"/>
</dbReference>
<keyword evidence="4 9" id="KW-0456">Lyase</keyword>
<dbReference type="EMBL" id="JH660670">
    <property type="protein sequence ID" value="EIM31715.1"/>
    <property type="molecule type" value="Genomic_DNA"/>
</dbReference>
<dbReference type="GeneID" id="92352044"/>
<gene>
    <name evidence="12" type="ORF">LepocDRAFT_00004550</name>
</gene>
<keyword evidence="5 9" id="KW-0627">Porphyrin biosynthesis</keyword>
<evidence type="ECO:0000256" key="3">
    <source>
        <dbReference type="ARBA" id="ARBA00013109"/>
    </source>
</evidence>
<dbReference type="InterPro" id="IPR036108">
    <property type="entry name" value="4pyrrol_syn_uPrphyn_synt_sf"/>
</dbReference>
<comment type="catalytic activity">
    <reaction evidence="8 9">
        <text>hydroxymethylbilane = uroporphyrinogen III + H2O</text>
        <dbReference type="Rhea" id="RHEA:18965"/>
        <dbReference type="ChEBI" id="CHEBI:15377"/>
        <dbReference type="ChEBI" id="CHEBI:57308"/>
        <dbReference type="ChEBI" id="CHEBI:57845"/>
        <dbReference type="EC" id="4.2.1.75"/>
    </reaction>
</comment>
<dbReference type="InterPro" id="IPR039793">
    <property type="entry name" value="UROS/Hem4"/>
</dbReference>
<dbReference type="OrthoDB" id="9787650at2"/>
<dbReference type="PANTHER" id="PTHR38042">
    <property type="entry name" value="UROPORPHYRINOGEN-III SYNTHASE, CHLOROPLASTIC"/>
    <property type="match status" value="1"/>
</dbReference>
<evidence type="ECO:0000256" key="2">
    <source>
        <dbReference type="ARBA" id="ARBA00008133"/>
    </source>
</evidence>
<evidence type="ECO:0000256" key="5">
    <source>
        <dbReference type="ARBA" id="ARBA00023244"/>
    </source>
</evidence>
<evidence type="ECO:0000256" key="7">
    <source>
        <dbReference type="ARBA" id="ARBA00040167"/>
    </source>
</evidence>
<dbReference type="AlphaFoldDB" id="I4Z673"/>
<dbReference type="Pfam" id="PF02602">
    <property type="entry name" value="HEM4"/>
    <property type="match status" value="1"/>
</dbReference>
<dbReference type="GO" id="GO:0004852">
    <property type="term" value="F:uroporphyrinogen-III synthase activity"/>
    <property type="evidence" value="ECO:0007669"/>
    <property type="project" value="UniProtKB-UniRule"/>
</dbReference>
<comment type="similarity">
    <text evidence="2 9">Belongs to the uroporphyrinogen-III synthase family.</text>
</comment>
<dbReference type="HOGENOM" id="CLU_011276_9_4_4"/>
<sequence length="289" mass="30944">MPPVGRFVTLVVTRPQPQADAWVARLHALQQPAMALPLLRIEGAPAHTHLAAEAWRTLAAHRLVMFVSPNAVAQFFQSRPAGASWPELTLAGATGLGTVAALQAHGVPQARIVAPSPQSPQFDAEALWTQVLVSLHWSGQRVLIVRGEAGRDWLTETLQQHGADVQALCAYQRLGPVWDAAATGLVTQLAADPGSHAWLFSSSEAIHHLMQHVHAASHARDELAGVRAATVVATHERIAQTALQHGFSSVRLSIPDPAQIIHALHADRDTPSDRYNRASAVVPSPPIAP</sequence>
<dbReference type="CDD" id="cd06578">
    <property type="entry name" value="HemD"/>
    <property type="match status" value="1"/>
</dbReference>
<evidence type="ECO:0000259" key="11">
    <source>
        <dbReference type="Pfam" id="PF02602"/>
    </source>
</evidence>
<evidence type="ECO:0000256" key="1">
    <source>
        <dbReference type="ARBA" id="ARBA00004772"/>
    </source>
</evidence>
<comment type="pathway">
    <text evidence="1 9">Porphyrin-containing compound metabolism; protoporphyrin-IX biosynthesis; coproporphyrinogen-III from 5-aminolevulinate: step 3/4.</text>
</comment>
<evidence type="ECO:0000256" key="6">
    <source>
        <dbReference type="ARBA" id="ARBA00037589"/>
    </source>
</evidence>
<dbReference type="GO" id="GO:0006780">
    <property type="term" value="P:uroporphyrinogen III biosynthetic process"/>
    <property type="evidence" value="ECO:0007669"/>
    <property type="project" value="UniProtKB-UniRule"/>
</dbReference>
<accession>I4Z673</accession>
<dbReference type="Gene3D" id="3.40.50.10090">
    <property type="match status" value="2"/>
</dbReference>
<evidence type="ECO:0000313" key="12">
    <source>
        <dbReference type="EMBL" id="EIM31715.1"/>
    </source>
</evidence>
<keyword evidence="13" id="KW-1185">Reference proteome</keyword>
<dbReference type="RefSeq" id="WP_009453207.1">
    <property type="nucleotide sequence ID" value="NZ_JH660670.1"/>
</dbReference>
<feature type="domain" description="Tetrapyrrole biosynthesis uroporphyrinogen III synthase" evidence="11">
    <location>
        <begin position="21"/>
        <end position="250"/>
    </location>
</feature>
<protein>
    <recommendedName>
        <fullName evidence="7 9">Uroporphyrinogen-III synthase</fullName>
        <ecNumber evidence="3 9">4.2.1.75</ecNumber>
    </recommendedName>
</protein>
<proteinExistence type="inferred from homology"/>
<organism evidence="12 13">
    <name type="scientific">Leptothrix ochracea L12</name>
    <dbReference type="NCBI Taxonomy" id="735332"/>
    <lineage>
        <taxon>Bacteria</taxon>
        <taxon>Pseudomonadati</taxon>
        <taxon>Pseudomonadota</taxon>
        <taxon>Betaproteobacteria</taxon>
        <taxon>Burkholderiales</taxon>
        <taxon>Sphaerotilaceae</taxon>
        <taxon>Leptothrix</taxon>
    </lineage>
</organism>
<name>I4Z673_9BURK</name>
<evidence type="ECO:0000313" key="13">
    <source>
        <dbReference type="Proteomes" id="UP000053899"/>
    </source>
</evidence>